<accession>A0A4D6LF52</accession>
<keyword evidence="2" id="KW-1185">Reference proteome</keyword>
<dbReference type="Proteomes" id="UP000501690">
    <property type="component" value="Linkage Group LG3"/>
</dbReference>
<protein>
    <submittedName>
        <fullName evidence="1">Uncharacterized protein</fullName>
    </submittedName>
</protein>
<dbReference type="AlphaFoldDB" id="A0A4D6LF52"/>
<dbReference type="EMBL" id="CP039347">
    <property type="protein sequence ID" value="QCD87130.1"/>
    <property type="molecule type" value="Genomic_DNA"/>
</dbReference>
<name>A0A4D6LF52_VIGUN</name>
<reference evidence="1 2" key="1">
    <citation type="submission" date="2019-04" db="EMBL/GenBank/DDBJ databases">
        <title>An improved genome assembly and genetic linkage map for asparagus bean, Vigna unguiculata ssp. sesquipedialis.</title>
        <authorList>
            <person name="Xia Q."/>
            <person name="Zhang R."/>
            <person name="Dong Y."/>
        </authorList>
    </citation>
    <scope>NUCLEOTIDE SEQUENCE [LARGE SCALE GENOMIC DNA]</scope>
    <source>
        <tissue evidence="1">Leaf</tissue>
    </source>
</reference>
<gene>
    <name evidence="1" type="ORF">DEO72_LG3g1663</name>
</gene>
<sequence>MQMQWKNEADSCAMQILTRLAAASRFLQFSQATIVQRDAKMVVRIWRAGCSFACLLQ</sequence>
<proteinExistence type="predicted"/>
<evidence type="ECO:0000313" key="1">
    <source>
        <dbReference type="EMBL" id="QCD87130.1"/>
    </source>
</evidence>
<evidence type="ECO:0000313" key="2">
    <source>
        <dbReference type="Proteomes" id="UP000501690"/>
    </source>
</evidence>
<organism evidence="1 2">
    <name type="scientific">Vigna unguiculata</name>
    <name type="common">Cowpea</name>
    <dbReference type="NCBI Taxonomy" id="3917"/>
    <lineage>
        <taxon>Eukaryota</taxon>
        <taxon>Viridiplantae</taxon>
        <taxon>Streptophyta</taxon>
        <taxon>Embryophyta</taxon>
        <taxon>Tracheophyta</taxon>
        <taxon>Spermatophyta</taxon>
        <taxon>Magnoliopsida</taxon>
        <taxon>eudicotyledons</taxon>
        <taxon>Gunneridae</taxon>
        <taxon>Pentapetalae</taxon>
        <taxon>rosids</taxon>
        <taxon>fabids</taxon>
        <taxon>Fabales</taxon>
        <taxon>Fabaceae</taxon>
        <taxon>Papilionoideae</taxon>
        <taxon>50 kb inversion clade</taxon>
        <taxon>NPAAA clade</taxon>
        <taxon>indigoferoid/millettioid clade</taxon>
        <taxon>Phaseoleae</taxon>
        <taxon>Vigna</taxon>
    </lineage>
</organism>